<dbReference type="InterPro" id="IPR053167">
    <property type="entry name" value="Spore_coat_component"/>
</dbReference>
<keyword evidence="3" id="KW-0946">Virion</keyword>
<organism evidence="3 4">
    <name type="scientific">Stenotrophomonas nematodicola</name>
    <dbReference type="NCBI Taxonomy" id="2656746"/>
    <lineage>
        <taxon>Bacteria</taxon>
        <taxon>Pseudomonadati</taxon>
        <taxon>Pseudomonadota</taxon>
        <taxon>Gammaproteobacteria</taxon>
        <taxon>Lysobacterales</taxon>
        <taxon>Lysobacteraceae</taxon>
        <taxon>Stenotrophomonas</taxon>
    </lineage>
</organism>
<feature type="chain" id="PRO_5047267241" evidence="1">
    <location>
        <begin position="25"/>
        <end position="349"/>
    </location>
</feature>
<dbReference type="PANTHER" id="PTHR37089:SF4">
    <property type="entry name" value="EXPORTED PROTEIN"/>
    <property type="match status" value="1"/>
</dbReference>
<evidence type="ECO:0000313" key="3">
    <source>
        <dbReference type="EMBL" id="MFG6111648.1"/>
    </source>
</evidence>
<dbReference type="SMART" id="SM00972">
    <property type="entry name" value="SCPU"/>
    <property type="match status" value="2"/>
</dbReference>
<feature type="domain" description="Spore coat protein U/FanG" evidence="2">
    <location>
        <begin position="22"/>
        <end position="169"/>
    </location>
</feature>
<dbReference type="RefSeq" id="WP_394164835.1">
    <property type="nucleotide sequence ID" value="NZ_JBHGCJ010000024.1"/>
</dbReference>
<dbReference type="PANTHER" id="PTHR37089">
    <property type="entry name" value="PROTEIN U-RELATED"/>
    <property type="match status" value="1"/>
</dbReference>
<proteinExistence type="predicted"/>
<dbReference type="EMBL" id="JBHGCJ010000024">
    <property type="protein sequence ID" value="MFG6111648.1"/>
    <property type="molecule type" value="Genomic_DNA"/>
</dbReference>
<dbReference type="Proteomes" id="UP001605261">
    <property type="component" value="Unassembled WGS sequence"/>
</dbReference>
<name>A0ABW7D343_9GAMM</name>
<evidence type="ECO:0000259" key="2">
    <source>
        <dbReference type="Pfam" id="PF05229"/>
    </source>
</evidence>
<keyword evidence="1" id="KW-0732">Signal</keyword>
<accession>A0ABW7D343</accession>
<keyword evidence="4" id="KW-1185">Reference proteome</keyword>
<comment type="caution">
    <text evidence="3">The sequence shown here is derived from an EMBL/GenBank/DDBJ whole genome shotgun (WGS) entry which is preliminary data.</text>
</comment>
<feature type="domain" description="Spore coat protein U/FanG" evidence="2">
    <location>
        <begin position="208"/>
        <end position="346"/>
    </location>
</feature>
<keyword evidence="3" id="KW-0167">Capsid protein</keyword>
<gene>
    <name evidence="3" type="ORF">ACEU0G_001990</name>
</gene>
<dbReference type="Pfam" id="PF05229">
    <property type="entry name" value="SCPU"/>
    <property type="match status" value="2"/>
</dbReference>
<protein>
    <submittedName>
        <fullName evidence="3">Spore coat protein U domain-containing protein</fullName>
    </submittedName>
</protein>
<feature type="signal peptide" evidence="1">
    <location>
        <begin position="1"/>
        <end position="24"/>
    </location>
</feature>
<dbReference type="InterPro" id="IPR007893">
    <property type="entry name" value="Spore_coat_U/FanG"/>
</dbReference>
<evidence type="ECO:0000256" key="1">
    <source>
        <dbReference type="SAM" id="SignalP"/>
    </source>
</evidence>
<sequence>MTAALRLALLLVIVLGGHAVPARADTTCTATAPTTLAFGTITNGAASPTNAMTSFTITCSTAALSILGSASVRACLKIGTGSTGTSVLPTRSMTNATADPMAFQLYTNAGRTTVWGAVPGGSPPAAIVTLSYAVPLITGGSGAQSVTLYGQVPAAQVLSAGSFASNFTAANVSLEYAYNESIIGTAQPPALCTTASGVSGHKTADSAFPFTVSANVLPQCSAYVTTDMDFGSNAGAITANLDRTSTIGLTCINRTAYSIGLGNGQNAQGTTRRMRFTAPDNSVYYIPYELYRDPARSQRWGTTVNTDTQAGTGNGAAQTLTVYGRAPPTTGAVPAQGSYSDVITVTITY</sequence>
<reference evidence="3 4" key="1">
    <citation type="submission" date="2024-09" db="EMBL/GenBank/DDBJ databases">
        <authorList>
            <consortium name="All-Russian atlas of soil microorganisms"/>
            <consortium name="as a basis for the search for new antimicrobial producers and enzymes with unique properties"/>
            <person name="Sokolova E.A."/>
            <person name="Voronina E.N."/>
        </authorList>
    </citation>
    <scope>NUCLEOTIDE SEQUENCE [LARGE SCALE GENOMIC DNA]</scope>
    <source>
        <strain evidence="3 4">AF-22b-331.1</strain>
    </source>
</reference>
<evidence type="ECO:0000313" key="4">
    <source>
        <dbReference type="Proteomes" id="UP001605261"/>
    </source>
</evidence>